<dbReference type="SUPFAM" id="SSF52172">
    <property type="entry name" value="CheY-like"/>
    <property type="match status" value="1"/>
</dbReference>
<sequence>MRHHAKGATTLEFALGLLIFLMLVLGIVDFARMLFTWNAANEATRAGARYAVVCDDTTQQALVLARMRALLPQVQTVSVAWVPSGCTASTCQGVTVSITGLNYQWISPIVGAVAPLIPMPGFSTFLPARSCGKTRTARPSVPDSTPDTTMKIAIVSPNPNHLQDMRKVLEPRGHAVSLFEGGKSRMQAVVDKVAPDLLLVDGMCCDPQELSLVEALTLRHPAVAVVLLCAMQTPEFLIHAMRAGVREVLPSPADTAALEATVDRIALKMAGSQARSPGRVVAFMPCKGGSGATFLATNVAHQLSRERSVLLIDLNLQFGDALSYVSDLRPTATMADVARDIGRLDASLLAASVVRVSPSYSILPAPEDLARAMDVKAEHIDAILQVALAQYDFVIFDLGTRIDTLTLRVLDRAERIFPVMQTSLPHIRNVTRLMQVFKSLGYATGKVELLVNRSTGGGEIGLSDMRRSLPGATFTTVPDGGKDVDASINRGVPLAEMSRGSALAKRLDEIAHTLSPRPEATSGFMGRLFRRA</sequence>
<dbReference type="EMBL" id="CP023284">
    <property type="protein sequence ID" value="ATA55482.1"/>
    <property type="molecule type" value="Genomic_DNA"/>
</dbReference>
<accession>A0A250DMJ9</accession>
<evidence type="ECO:0000256" key="2">
    <source>
        <dbReference type="ARBA" id="ARBA00022840"/>
    </source>
</evidence>
<dbReference type="Pfam" id="PF13614">
    <property type="entry name" value="AAA_31"/>
    <property type="match status" value="1"/>
</dbReference>
<dbReference type="InterPro" id="IPR050625">
    <property type="entry name" value="ParA/MinD_ATPase"/>
</dbReference>
<keyword evidence="4" id="KW-1133">Transmembrane helix</keyword>
<feature type="transmembrane region" description="Helical" evidence="4">
    <location>
        <begin position="12"/>
        <end position="35"/>
    </location>
</feature>
<dbReference type="KEGG" id="vbo:CKY39_21320"/>
<dbReference type="GO" id="GO:0016301">
    <property type="term" value="F:kinase activity"/>
    <property type="evidence" value="ECO:0007669"/>
    <property type="project" value="UniProtKB-KW"/>
</dbReference>
<keyword evidence="3" id="KW-0597">Phosphoprotein</keyword>
<dbReference type="Proteomes" id="UP000217154">
    <property type="component" value="Chromosome"/>
</dbReference>
<evidence type="ECO:0000259" key="5">
    <source>
        <dbReference type="PROSITE" id="PS50110"/>
    </source>
</evidence>
<dbReference type="InterPro" id="IPR001789">
    <property type="entry name" value="Sig_transdc_resp-reg_receiver"/>
</dbReference>
<feature type="modified residue" description="4-aspartylphosphate" evidence="3">
    <location>
        <position position="201"/>
    </location>
</feature>
<dbReference type="InterPro" id="IPR027417">
    <property type="entry name" value="P-loop_NTPase"/>
</dbReference>
<organism evidence="6 7">
    <name type="scientific">Variovorax boronicumulans</name>
    <dbReference type="NCBI Taxonomy" id="436515"/>
    <lineage>
        <taxon>Bacteria</taxon>
        <taxon>Pseudomonadati</taxon>
        <taxon>Pseudomonadota</taxon>
        <taxon>Betaproteobacteria</taxon>
        <taxon>Burkholderiales</taxon>
        <taxon>Comamonadaceae</taxon>
        <taxon>Variovorax</taxon>
    </lineage>
</organism>
<dbReference type="GO" id="GO:0051782">
    <property type="term" value="P:negative regulation of cell division"/>
    <property type="evidence" value="ECO:0007669"/>
    <property type="project" value="TreeGrafter"/>
</dbReference>
<dbReference type="PANTHER" id="PTHR43384">
    <property type="entry name" value="SEPTUM SITE-DETERMINING PROTEIN MIND HOMOLOG, CHLOROPLASTIC-RELATED"/>
    <property type="match status" value="1"/>
</dbReference>
<dbReference type="SUPFAM" id="SSF52540">
    <property type="entry name" value="P-loop containing nucleoside triphosphate hydrolases"/>
    <property type="match status" value="1"/>
</dbReference>
<dbReference type="InterPro" id="IPR012495">
    <property type="entry name" value="TadE-like_dom"/>
</dbReference>
<feature type="domain" description="Response regulatory" evidence="5">
    <location>
        <begin position="151"/>
        <end position="266"/>
    </location>
</feature>
<reference evidence="6 7" key="1">
    <citation type="submission" date="2017-09" db="EMBL/GenBank/DDBJ databases">
        <title>The diverse metabolic capabilities of V. boronicumulans make it an excellent choice for continued studies on novel biodegradation.</title>
        <authorList>
            <person name="Sun S."/>
        </authorList>
    </citation>
    <scope>NUCLEOTIDE SEQUENCE [LARGE SCALE GENOMIC DNA]</scope>
    <source>
        <strain evidence="6 7">J1</strain>
    </source>
</reference>
<dbReference type="Pfam" id="PF07811">
    <property type="entry name" value="TadE"/>
    <property type="match status" value="1"/>
</dbReference>
<keyword evidence="4" id="KW-0812">Transmembrane</keyword>
<protein>
    <submittedName>
        <fullName evidence="6">Histidine kinase</fullName>
    </submittedName>
</protein>
<dbReference type="RefSeq" id="WP_095745840.1">
    <property type="nucleotide sequence ID" value="NZ_CP023284.1"/>
</dbReference>
<keyword evidence="6" id="KW-0808">Transferase</keyword>
<evidence type="ECO:0000313" key="6">
    <source>
        <dbReference type="EMBL" id="ATA55482.1"/>
    </source>
</evidence>
<dbReference type="GO" id="GO:0005524">
    <property type="term" value="F:ATP binding"/>
    <property type="evidence" value="ECO:0007669"/>
    <property type="project" value="UniProtKB-KW"/>
</dbReference>
<dbReference type="Gene3D" id="3.40.50.2300">
    <property type="match status" value="1"/>
</dbReference>
<dbReference type="GO" id="GO:0005829">
    <property type="term" value="C:cytosol"/>
    <property type="evidence" value="ECO:0007669"/>
    <property type="project" value="TreeGrafter"/>
</dbReference>
<evidence type="ECO:0000313" key="7">
    <source>
        <dbReference type="Proteomes" id="UP000217154"/>
    </source>
</evidence>
<evidence type="ECO:0000256" key="4">
    <source>
        <dbReference type="SAM" id="Phobius"/>
    </source>
</evidence>
<dbReference type="Gene3D" id="3.40.50.300">
    <property type="entry name" value="P-loop containing nucleotide triphosphate hydrolases"/>
    <property type="match status" value="1"/>
</dbReference>
<proteinExistence type="predicted"/>
<name>A0A250DMJ9_9BURK</name>
<evidence type="ECO:0000256" key="3">
    <source>
        <dbReference type="PROSITE-ProRule" id="PRU00169"/>
    </source>
</evidence>
<dbReference type="PANTHER" id="PTHR43384:SF6">
    <property type="entry name" value="SEPTUM SITE-DETERMINING PROTEIN MIND HOMOLOG, CHLOROPLASTIC"/>
    <property type="match status" value="1"/>
</dbReference>
<keyword evidence="4" id="KW-0472">Membrane</keyword>
<dbReference type="PROSITE" id="PS50110">
    <property type="entry name" value="RESPONSE_REGULATORY"/>
    <property type="match status" value="1"/>
</dbReference>
<dbReference type="GO" id="GO:0016887">
    <property type="term" value="F:ATP hydrolysis activity"/>
    <property type="evidence" value="ECO:0007669"/>
    <property type="project" value="TreeGrafter"/>
</dbReference>
<dbReference type="GO" id="GO:0000160">
    <property type="term" value="P:phosphorelay signal transduction system"/>
    <property type="evidence" value="ECO:0007669"/>
    <property type="project" value="InterPro"/>
</dbReference>
<keyword evidence="2" id="KW-0067">ATP-binding</keyword>
<dbReference type="InterPro" id="IPR011006">
    <property type="entry name" value="CheY-like_superfamily"/>
</dbReference>
<dbReference type="InterPro" id="IPR025669">
    <property type="entry name" value="AAA_dom"/>
</dbReference>
<evidence type="ECO:0000256" key="1">
    <source>
        <dbReference type="ARBA" id="ARBA00022741"/>
    </source>
</evidence>
<dbReference type="GO" id="GO:0009898">
    <property type="term" value="C:cytoplasmic side of plasma membrane"/>
    <property type="evidence" value="ECO:0007669"/>
    <property type="project" value="TreeGrafter"/>
</dbReference>
<dbReference type="AlphaFoldDB" id="A0A250DMJ9"/>
<keyword evidence="6" id="KW-0418">Kinase</keyword>
<gene>
    <name evidence="6" type="ORF">CKY39_21320</name>
</gene>
<keyword evidence="1" id="KW-0547">Nucleotide-binding</keyword>